<dbReference type="AlphaFoldDB" id="A0A2X3IPG4"/>
<sequence>MQLRLILMADVVREVVLHEVTKAGNRIPYCITTLVYRLLRRVKSDLFRLDGPARSDAASSLSWASNSFLFRLTFFLRVTGLLRHSLCC</sequence>
<proteinExistence type="predicted"/>
<evidence type="ECO:0000313" key="1">
    <source>
        <dbReference type="EMBL" id="SQC88217.1"/>
    </source>
</evidence>
<dbReference type="EMBL" id="UASO01000010">
    <property type="protein sequence ID" value="SQC88217.1"/>
    <property type="molecule type" value="Genomic_DNA"/>
</dbReference>
<accession>A0A2X3IPG4</accession>
<gene>
    <name evidence="1" type="ORF">NCTC9645_06359</name>
</gene>
<protein>
    <submittedName>
        <fullName evidence="1">Uncharacterized protein</fullName>
    </submittedName>
</protein>
<dbReference type="Proteomes" id="UP000250675">
    <property type="component" value="Unassembled WGS sequence"/>
</dbReference>
<evidence type="ECO:0000313" key="2">
    <source>
        <dbReference type="Proteomes" id="UP000250675"/>
    </source>
</evidence>
<name>A0A2X3IPG4_KLEPN</name>
<organism evidence="1 2">
    <name type="scientific">Klebsiella pneumoniae</name>
    <dbReference type="NCBI Taxonomy" id="573"/>
    <lineage>
        <taxon>Bacteria</taxon>
        <taxon>Pseudomonadati</taxon>
        <taxon>Pseudomonadota</taxon>
        <taxon>Gammaproteobacteria</taxon>
        <taxon>Enterobacterales</taxon>
        <taxon>Enterobacteriaceae</taxon>
        <taxon>Klebsiella/Raoultella group</taxon>
        <taxon>Klebsiella</taxon>
        <taxon>Klebsiella pneumoniae complex</taxon>
    </lineage>
</organism>
<reference evidence="1 2" key="1">
    <citation type="submission" date="2018-06" db="EMBL/GenBank/DDBJ databases">
        <authorList>
            <consortium name="Pathogen Informatics"/>
            <person name="Doyle S."/>
        </authorList>
    </citation>
    <scope>NUCLEOTIDE SEQUENCE [LARGE SCALE GENOMIC DNA]</scope>
    <source>
        <strain evidence="1 2">NCTC9645</strain>
    </source>
</reference>